<dbReference type="EMBL" id="FQUS01000002">
    <property type="protein sequence ID" value="SHE63746.1"/>
    <property type="molecule type" value="Genomic_DNA"/>
</dbReference>
<name>A0A1M4V434_9BACT</name>
<dbReference type="Proteomes" id="UP000184041">
    <property type="component" value="Unassembled WGS sequence"/>
</dbReference>
<evidence type="ECO:0000256" key="1">
    <source>
        <dbReference type="ARBA" id="ARBA00010403"/>
    </source>
</evidence>
<dbReference type="Pfam" id="PF05378">
    <property type="entry name" value="Hydant_A_N"/>
    <property type="match status" value="1"/>
</dbReference>
<dbReference type="AlphaFoldDB" id="A0A1M4V434"/>
<evidence type="ECO:0000259" key="3">
    <source>
        <dbReference type="Pfam" id="PF01968"/>
    </source>
</evidence>
<dbReference type="PANTHER" id="PTHR11365:SF23">
    <property type="entry name" value="HYPOTHETICAL 5-OXOPROLINASE (EUROFUNG)-RELATED"/>
    <property type="match status" value="1"/>
</dbReference>
<dbReference type="InterPro" id="IPR045079">
    <property type="entry name" value="Oxoprolinase-like"/>
</dbReference>
<comment type="similarity">
    <text evidence="1">Belongs to the oxoprolinase family.</text>
</comment>
<accession>A0A1M4V434</accession>
<keyword evidence="7" id="KW-1185">Reference proteome</keyword>
<dbReference type="PANTHER" id="PTHR11365">
    <property type="entry name" value="5-OXOPROLINASE RELATED"/>
    <property type="match status" value="1"/>
</dbReference>
<dbReference type="InterPro" id="IPR008040">
    <property type="entry name" value="Hydant_A_N"/>
</dbReference>
<dbReference type="STRING" id="1194090.SAMN05443144_102193"/>
<feature type="domain" description="Hydantoinase/oxoprolinase N-terminal" evidence="5">
    <location>
        <begin position="116"/>
        <end position="260"/>
    </location>
</feature>
<feature type="domain" description="Hydantoinase B/oxoprolinase" evidence="4">
    <location>
        <begin position="764"/>
        <end position="1269"/>
    </location>
</feature>
<dbReference type="GO" id="GO:0017168">
    <property type="term" value="F:5-oxoprolinase (ATP-hydrolyzing) activity"/>
    <property type="evidence" value="ECO:0007669"/>
    <property type="project" value="TreeGrafter"/>
</dbReference>
<reference evidence="6 7" key="1">
    <citation type="submission" date="2016-11" db="EMBL/GenBank/DDBJ databases">
        <authorList>
            <person name="Jaros S."/>
            <person name="Januszkiewicz K."/>
            <person name="Wedrychowicz H."/>
        </authorList>
    </citation>
    <scope>NUCLEOTIDE SEQUENCE [LARGE SCALE GENOMIC DNA]</scope>
    <source>
        <strain evidence="6 7">DSM 21986</strain>
    </source>
</reference>
<gene>
    <name evidence="6" type="ORF">SAMN05443144_102193</name>
</gene>
<evidence type="ECO:0000259" key="5">
    <source>
        <dbReference type="Pfam" id="PF05378"/>
    </source>
</evidence>
<sequence>MVKSPKDKSWQVWIDTGGTFTDCIAVDPEGDRKRVKVLSSSCLRGKVVVSGVTGPASTVKIEQDWEVPDDFIKGFQFRLLEPGSDEAVAEVTGFDSRNSTLTLDRPLEIPGDIPSFEVQSEEEAPVLAARMVTRTSRRRSLPPLQFRLATTKATNALLEHKGEPTALLVTRGFADLLEIGNQQRPDLFALNIEKRRPVYDKVVEVDERLDAEGTVLEPLETASLESQVEQMLEGGIRSVAVVLMHSYKNDAHEQQMKEWLVRKGFKSVSVSSELSPFIKILTRAETTVVNAYLAPIIQQYLDEVQSVIPDRNMYVMTSAGGLTLKEDYAPKDSLLSGPAAGVVGAAAAGKASGYNKVISFDMGGTSTDVARYESDFEYVFEHTVGDAQLVAPALNIESVAAGGGSVCHFDGYKLCVGPQSAGARPGPACYGAGGPLTLTDVNLLLGRLDPQNFHIPVDRTSAEQQLEKLVSEVNATGEASVSKRDVLTGFLRIANERMADAIRKISVRKGFDVREYAMVAFGGAGGQHACAIARRLGIKTVLIPEDAGLLSAHGLGSAQIEEFEESQLLKPLEEVEGQLSDRGRRMGEKASRKLQASGIAEDDIVIRRQMVSLRLAGQQTSLEIALEKGVDLKKAFREAYRERYGHWVPNRTVEVESMRVVASTVPGGAEKRPRDLPAHTPEPAFHKQIGFSGTNRRTPVFLRSALKPGSRLTGPALVLDPHSTIVVEPQWEMEVTGTGALEMAYQDREGTQTDEDEATSSEVVRLELFTNRFTSIAVEMGEMLRRTALSVNVKDRMDFSCALLNAQGELVVNAPHIPVHLGALGLCVRRLRESIAMQPGDVVITNHPGYGGSHLPDVTLVTPVYTREEQLIGYAASRAHHAEIGGTAPGSMPPAATSLEEEGVVIPPMHLIRKGEQRWDHIRNHMLEAAHPTRNVEENMADLQAAVAANHRGAEGLRQLCRKHGFGEVHYYMNALRDHAETKMRETINKIPSGRYLSEESLDDGTPLRVSLQIGEDAIGLDFSGTGEVHPHNLNATPAIVNSVVMYVLRLLIDEQIPLNEGILKPVQLHLPPCLLNPDFDSDPAQCPAVVGGNVEVSQRLVDTLLKPFERAACSQGTMNNVLFGNDHFGYYETVGGGTGAGPSFPGSDAVHHHMTNTRGTDPEILEHRYPVRLDRYAIRKGSGGEGKWKGGNGILRQITFLQPVELTVLSQHRTAGPYGLQGGERGKPGEQWVVYKDGRRERLEPVEGRSLDKGDRFILKTPGGGGFGGE</sequence>
<dbReference type="Pfam" id="PF02538">
    <property type="entry name" value="Hydantoinase_B"/>
    <property type="match status" value="1"/>
</dbReference>
<dbReference type="Pfam" id="PF01968">
    <property type="entry name" value="Hydantoinase_A"/>
    <property type="match status" value="1"/>
</dbReference>
<organism evidence="6 7">
    <name type="scientific">Fodinibius roseus</name>
    <dbReference type="NCBI Taxonomy" id="1194090"/>
    <lineage>
        <taxon>Bacteria</taxon>
        <taxon>Pseudomonadati</taxon>
        <taxon>Balneolota</taxon>
        <taxon>Balneolia</taxon>
        <taxon>Balneolales</taxon>
        <taxon>Balneolaceae</taxon>
        <taxon>Fodinibius</taxon>
    </lineage>
</organism>
<protein>
    <submittedName>
        <fullName evidence="6">5-oxoprolinase (ATP-hydrolysing)</fullName>
    </submittedName>
</protein>
<evidence type="ECO:0000259" key="4">
    <source>
        <dbReference type="Pfam" id="PF02538"/>
    </source>
</evidence>
<feature type="domain" description="Hydantoinase A/oxoprolinase" evidence="3">
    <location>
        <begin position="283"/>
        <end position="561"/>
    </location>
</feature>
<proteinExistence type="inferred from homology"/>
<feature type="region of interest" description="Disordered" evidence="2">
    <location>
        <begin position="664"/>
        <end position="690"/>
    </location>
</feature>
<dbReference type="GO" id="GO:0006749">
    <property type="term" value="P:glutathione metabolic process"/>
    <property type="evidence" value="ECO:0007669"/>
    <property type="project" value="TreeGrafter"/>
</dbReference>
<dbReference type="InterPro" id="IPR003692">
    <property type="entry name" value="Hydantoinase_B"/>
</dbReference>
<dbReference type="GO" id="GO:0005829">
    <property type="term" value="C:cytosol"/>
    <property type="evidence" value="ECO:0007669"/>
    <property type="project" value="TreeGrafter"/>
</dbReference>
<evidence type="ECO:0000256" key="2">
    <source>
        <dbReference type="SAM" id="MobiDB-lite"/>
    </source>
</evidence>
<evidence type="ECO:0000313" key="6">
    <source>
        <dbReference type="EMBL" id="SHE63746.1"/>
    </source>
</evidence>
<dbReference type="InterPro" id="IPR002821">
    <property type="entry name" value="Hydantoinase_A"/>
</dbReference>
<evidence type="ECO:0000313" key="7">
    <source>
        <dbReference type="Proteomes" id="UP000184041"/>
    </source>
</evidence>